<evidence type="ECO:0000313" key="4">
    <source>
        <dbReference type="EMBL" id="CAI4008369.1"/>
    </source>
</evidence>
<dbReference type="Pfam" id="PF00145">
    <property type="entry name" value="DNA_methylase"/>
    <property type="match status" value="1"/>
</dbReference>
<evidence type="ECO:0000313" key="6">
    <source>
        <dbReference type="Proteomes" id="UP001152797"/>
    </source>
</evidence>
<proteinExistence type="predicted"/>
<organism evidence="4">
    <name type="scientific">Cladocopium goreaui</name>
    <dbReference type="NCBI Taxonomy" id="2562237"/>
    <lineage>
        <taxon>Eukaryota</taxon>
        <taxon>Sar</taxon>
        <taxon>Alveolata</taxon>
        <taxon>Dinophyceae</taxon>
        <taxon>Suessiales</taxon>
        <taxon>Symbiodiniaceae</taxon>
        <taxon>Cladocopium</taxon>
    </lineage>
</organism>
<reference evidence="4" key="1">
    <citation type="submission" date="2022-10" db="EMBL/GenBank/DDBJ databases">
        <authorList>
            <person name="Chen Y."/>
            <person name="Dougan E. K."/>
            <person name="Chan C."/>
            <person name="Rhodes N."/>
            <person name="Thang M."/>
        </authorList>
    </citation>
    <scope>NUCLEOTIDE SEQUENCE</scope>
</reference>
<dbReference type="EMBL" id="CAMXCT020004257">
    <property type="protein sequence ID" value="CAL1161744.1"/>
    <property type="molecule type" value="Genomic_DNA"/>
</dbReference>
<comment type="caution">
    <text evidence="4">The sequence shown here is derived from an EMBL/GenBank/DDBJ whole genome shotgun (WGS) entry which is preliminary data.</text>
</comment>
<dbReference type="EMBL" id="CAMXCT010004257">
    <property type="protein sequence ID" value="CAI4008369.1"/>
    <property type="molecule type" value="Genomic_DNA"/>
</dbReference>
<feature type="non-terminal residue" evidence="4">
    <location>
        <position position="326"/>
    </location>
</feature>
<dbReference type="InterPro" id="IPR029063">
    <property type="entry name" value="SAM-dependent_MTases_sf"/>
</dbReference>
<keyword evidence="2" id="KW-0808">Transferase</keyword>
<keyword evidence="6" id="KW-1185">Reference proteome</keyword>
<evidence type="ECO:0000256" key="3">
    <source>
        <dbReference type="SAM" id="MobiDB-lite"/>
    </source>
</evidence>
<evidence type="ECO:0000256" key="2">
    <source>
        <dbReference type="ARBA" id="ARBA00022679"/>
    </source>
</evidence>
<dbReference type="Proteomes" id="UP001152797">
    <property type="component" value="Unassembled WGS sequence"/>
</dbReference>
<evidence type="ECO:0000256" key="1">
    <source>
        <dbReference type="ARBA" id="ARBA00022603"/>
    </source>
</evidence>
<accession>A0A9P1GFF6</accession>
<protein>
    <submittedName>
        <fullName evidence="4">Uncharacterized protein</fullName>
    </submittedName>
</protein>
<feature type="region of interest" description="Disordered" evidence="3">
    <location>
        <begin position="12"/>
        <end position="48"/>
    </location>
</feature>
<dbReference type="SUPFAM" id="SSF53335">
    <property type="entry name" value="S-adenosyl-L-methionine-dependent methyltransferases"/>
    <property type="match status" value="1"/>
</dbReference>
<sequence>DELTLLVEEAMDMMELETQPDETPHGESKEPQPDETPHGESKEQDATMLFGDDQGLVNTKLEMQVSTAKAHRLFPEFEKTQLMPVKEELGDEYVEFGDPSGDPEADLENFWCWVSSRDDGKDNNGAGEDENETETKANAGTIFTPSHTYPAPPSDKHPDINRILESAAEVGSGYFVKVFKLCSCDFGVPQRRVRLFFVGLNKETQDEKSFYRIENVIFLRKEKEAMQAAKNKDIIRYGDIYQSANRTPTSRETLHLQGLQFHEHDLLHFSESSLSSLSGNAFTSTVMLAIFLATVLELNYTSSSEEEQESKLASLVSALKRQKVVH</sequence>
<feature type="compositionally biased region" description="Basic and acidic residues" evidence="3">
    <location>
        <begin position="22"/>
        <end position="45"/>
    </location>
</feature>
<name>A0A9P1GFF6_9DINO</name>
<reference evidence="5" key="2">
    <citation type="submission" date="2024-04" db="EMBL/GenBank/DDBJ databases">
        <authorList>
            <person name="Chen Y."/>
            <person name="Shah S."/>
            <person name="Dougan E. K."/>
            <person name="Thang M."/>
            <person name="Chan C."/>
        </authorList>
    </citation>
    <scope>NUCLEOTIDE SEQUENCE [LARGE SCALE GENOMIC DNA]</scope>
</reference>
<evidence type="ECO:0000313" key="5">
    <source>
        <dbReference type="EMBL" id="CAL1161744.1"/>
    </source>
</evidence>
<dbReference type="Gene3D" id="3.40.50.150">
    <property type="entry name" value="Vaccinia Virus protein VP39"/>
    <property type="match status" value="1"/>
</dbReference>
<dbReference type="InterPro" id="IPR001525">
    <property type="entry name" value="C5_MeTfrase"/>
</dbReference>
<dbReference type="GO" id="GO:0008168">
    <property type="term" value="F:methyltransferase activity"/>
    <property type="evidence" value="ECO:0007669"/>
    <property type="project" value="UniProtKB-KW"/>
</dbReference>
<dbReference type="GO" id="GO:0032259">
    <property type="term" value="P:methylation"/>
    <property type="evidence" value="ECO:0007669"/>
    <property type="project" value="UniProtKB-KW"/>
</dbReference>
<gene>
    <name evidence="4" type="ORF">C1SCF055_LOCUS33818</name>
</gene>
<keyword evidence="1" id="KW-0489">Methyltransferase</keyword>
<dbReference type="EMBL" id="CAMXCT030004257">
    <property type="protein sequence ID" value="CAL4795681.1"/>
    <property type="molecule type" value="Genomic_DNA"/>
</dbReference>
<dbReference type="AlphaFoldDB" id="A0A9P1GFF6"/>